<proteinExistence type="predicted"/>
<sequence length="178" mass="20879">MKMKLFGSPQRLIYDSRMLFEDTKWEGLIVVAAVLQSLLRSQMKIIIQKHQQWSYERCYKLQKQEESMWRQKGEDAHSWDSKSPLEWANIYGSILLVVNVRYISTGMSKEKLMLEDLQQKSHVAIVSRPHFFAHDETNRMYGSSPNGRKFIGHSPRKVLQNHIQVEQTNHPFAHPIAV</sequence>
<protein>
    <submittedName>
        <fullName evidence="1">Uncharacterized protein</fullName>
    </submittedName>
</protein>
<comment type="caution">
    <text evidence="1">The sequence shown here is derived from an EMBL/GenBank/DDBJ whole genome shotgun (WGS) entry which is preliminary data.</text>
</comment>
<accession>A0A9K3LS05</accession>
<dbReference type="Proteomes" id="UP000693970">
    <property type="component" value="Unassembled WGS sequence"/>
</dbReference>
<evidence type="ECO:0000313" key="1">
    <source>
        <dbReference type="EMBL" id="KAG7367445.1"/>
    </source>
</evidence>
<organism evidence="1 2">
    <name type="scientific">Nitzschia inconspicua</name>
    <dbReference type="NCBI Taxonomy" id="303405"/>
    <lineage>
        <taxon>Eukaryota</taxon>
        <taxon>Sar</taxon>
        <taxon>Stramenopiles</taxon>
        <taxon>Ochrophyta</taxon>
        <taxon>Bacillariophyta</taxon>
        <taxon>Bacillariophyceae</taxon>
        <taxon>Bacillariophycidae</taxon>
        <taxon>Bacillariales</taxon>
        <taxon>Bacillariaceae</taxon>
        <taxon>Nitzschia</taxon>
    </lineage>
</organism>
<name>A0A9K3LS05_9STRA</name>
<reference evidence="1" key="2">
    <citation type="submission" date="2021-04" db="EMBL/GenBank/DDBJ databases">
        <authorList>
            <person name="Podell S."/>
        </authorList>
    </citation>
    <scope>NUCLEOTIDE SEQUENCE</scope>
    <source>
        <strain evidence="1">Hildebrandi</strain>
    </source>
</reference>
<dbReference type="EMBL" id="JAGRRH010000007">
    <property type="protein sequence ID" value="KAG7367445.1"/>
    <property type="molecule type" value="Genomic_DNA"/>
</dbReference>
<keyword evidence="2" id="KW-1185">Reference proteome</keyword>
<reference evidence="1" key="1">
    <citation type="journal article" date="2021" name="Sci. Rep.">
        <title>Diploid genomic architecture of Nitzschia inconspicua, an elite biomass production diatom.</title>
        <authorList>
            <person name="Oliver A."/>
            <person name="Podell S."/>
            <person name="Pinowska A."/>
            <person name="Traller J.C."/>
            <person name="Smith S.R."/>
            <person name="McClure R."/>
            <person name="Beliaev A."/>
            <person name="Bohutskyi P."/>
            <person name="Hill E.A."/>
            <person name="Rabines A."/>
            <person name="Zheng H."/>
            <person name="Allen L.Z."/>
            <person name="Kuo A."/>
            <person name="Grigoriev I.V."/>
            <person name="Allen A.E."/>
            <person name="Hazlebeck D."/>
            <person name="Allen E.E."/>
        </authorList>
    </citation>
    <scope>NUCLEOTIDE SEQUENCE</scope>
    <source>
        <strain evidence="1">Hildebrandi</strain>
    </source>
</reference>
<evidence type="ECO:0000313" key="2">
    <source>
        <dbReference type="Proteomes" id="UP000693970"/>
    </source>
</evidence>
<dbReference type="AlphaFoldDB" id="A0A9K3LS05"/>
<gene>
    <name evidence="1" type="ORF">IV203_030116</name>
</gene>